<dbReference type="InterPro" id="IPR015797">
    <property type="entry name" value="NUDIX_hydrolase-like_dom_sf"/>
</dbReference>
<name>A0A1F4V4I9_UNCKA</name>
<accession>A0A1F4V4I9</accession>
<dbReference type="Pfam" id="PF00293">
    <property type="entry name" value="NUDIX"/>
    <property type="match status" value="1"/>
</dbReference>
<dbReference type="PROSITE" id="PS51462">
    <property type="entry name" value="NUDIX"/>
    <property type="match status" value="1"/>
</dbReference>
<gene>
    <name evidence="2" type="ORF">A2982_01355</name>
</gene>
<sequence>MDDKTLRIVDIPEEYRYLEDMLGLAESQTWTSAGILPVMPDGKVVLGSHRYSGGQFGEYWGPITGKREPIDRFAWETATRETGEELGLHLKPTNLGRPARFVYLLADGGSNFQTHVGVLYPVAVCDLTFGGLKLGSEISRISAFSIPELGNMLKKWQLYGTLRARHYNEVWMSALIRNWNERRWFASTDFHYVLRSLGMLDSISEVNPPSS</sequence>
<dbReference type="CDD" id="cd02883">
    <property type="entry name" value="NUDIX_Hydrolase"/>
    <property type="match status" value="1"/>
</dbReference>
<dbReference type="Proteomes" id="UP000178771">
    <property type="component" value="Unassembled WGS sequence"/>
</dbReference>
<dbReference type="InterPro" id="IPR000086">
    <property type="entry name" value="NUDIX_hydrolase_dom"/>
</dbReference>
<dbReference type="Gene3D" id="3.90.79.10">
    <property type="entry name" value="Nucleoside Triphosphate Pyrophosphohydrolase"/>
    <property type="match status" value="1"/>
</dbReference>
<evidence type="ECO:0000259" key="1">
    <source>
        <dbReference type="PROSITE" id="PS51462"/>
    </source>
</evidence>
<evidence type="ECO:0000313" key="2">
    <source>
        <dbReference type="EMBL" id="OGC52122.1"/>
    </source>
</evidence>
<proteinExistence type="predicted"/>
<comment type="caution">
    <text evidence="2">The sequence shown here is derived from an EMBL/GenBank/DDBJ whole genome shotgun (WGS) entry which is preliminary data.</text>
</comment>
<evidence type="ECO:0000313" key="3">
    <source>
        <dbReference type="Proteomes" id="UP000178771"/>
    </source>
</evidence>
<dbReference type="AlphaFoldDB" id="A0A1F4V4I9"/>
<organism evidence="2 3">
    <name type="scientific">candidate division WWE3 bacterium RIFCSPLOWO2_01_FULL_39_13</name>
    <dbReference type="NCBI Taxonomy" id="1802624"/>
    <lineage>
        <taxon>Bacteria</taxon>
        <taxon>Katanobacteria</taxon>
    </lineage>
</organism>
<protein>
    <recommendedName>
        <fullName evidence="1">Nudix hydrolase domain-containing protein</fullName>
    </recommendedName>
</protein>
<dbReference type="EMBL" id="MEVH01000005">
    <property type="protein sequence ID" value="OGC52122.1"/>
    <property type="molecule type" value="Genomic_DNA"/>
</dbReference>
<dbReference type="SUPFAM" id="SSF55811">
    <property type="entry name" value="Nudix"/>
    <property type="match status" value="1"/>
</dbReference>
<reference evidence="2 3" key="1">
    <citation type="journal article" date="2016" name="Nat. Commun.">
        <title>Thousands of microbial genomes shed light on interconnected biogeochemical processes in an aquifer system.</title>
        <authorList>
            <person name="Anantharaman K."/>
            <person name="Brown C.T."/>
            <person name="Hug L.A."/>
            <person name="Sharon I."/>
            <person name="Castelle C.J."/>
            <person name="Probst A.J."/>
            <person name="Thomas B.C."/>
            <person name="Singh A."/>
            <person name="Wilkins M.J."/>
            <person name="Karaoz U."/>
            <person name="Brodie E.L."/>
            <person name="Williams K.H."/>
            <person name="Hubbard S.S."/>
            <person name="Banfield J.F."/>
        </authorList>
    </citation>
    <scope>NUCLEOTIDE SEQUENCE [LARGE SCALE GENOMIC DNA]</scope>
</reference>
<dbReference type="STRING" id="1802624.A2982_01355"/>
<feature type="domain" description="Nudix hydrolase" evidence="1">
    <location>
        <begin position="28"/>
        <end position="166"/>
    </location>
</feature>